<dbReference type="Pfam" id="PF00004">
    <property type="entry name" value="AAA"/>
    <property type="match status" value="1"/>
</dbReference>
<sequence length="195" mass="21212">MDEPDNDGNTPVTKRRRRIDEEEEKSRLVEAQHSGVSNHSGGASSSVASACSSEVGDDSLSDDEASISVEKSEPDFDLLKTILRENLSQKSKKSGEKQTQREKSIKKSESREVKQVMEMEVVNNEDVKEEMVIVPFHHPELPRNLRVKPITGILLHGPPGCGKTTLAEAIANETGVPFYKISAAALVSGVSGTTL</sequence>
<dbReference type="PANTHER" id="PTHR48470">
    <property type="entry name" value="CELL DIVISION CONTROL PROTEIN 48 C ISOFORM 1"/>
    <property type="match status" value="1"/>
</dbReference>
<feature type="compositionally biased region" description="Basic and acidic residues" evidence="1">
    <location>
        <begin position="93"/>
        <end position="111"/>
    </location>
</feature>
<feature type="compositionally biased region" description="Low complexity" evidence="1">
    <location>
        <begin position="34"/>
        <end position="54"/>
    </location>
</feature>
<dbReference type="EMBL" id="JABTTQ020000012">
    <property type="protein sequence ID" value="KAK6144651.1"/>
    <property type="molecule type" value="Genomic_DNA"/>
</dbReference>
<feature type="compositionally biased region" description="Basic and acidic residues" evidence="1">
    <location>
        <begin position="18"/>
        <end position="30"/>
    </location>
</feature>
<gene>
    <name evidence="3" type="ORF">DH2020_021471</name>
</gene>
<evidence type="ECO:0000256" key="1">
    <source>
        <dbReference type="SAM" id="MobiDB-lite"/>
    </source>
</evidence>
<dbReference type="Proteomes" id="UP001318860">
    <property type="component" value="Unassembled WGS sequence"/>
</dbReference>
<dbReference type="InterPro" id="IPR003959">
    <property type="entry name" value="ATPase_AAA_core"/>
</dbReference>
<evidence type="ECO:0000259" key="2">
    <source>
        <dbReference type="Pfam" id="PF00004"/>
    </source>
</evidence>
<protein>
    <recommendedName>
        <fullName evidence="2">ATPase AAA-type core domain-containing protein</fullName>
    </recommendedName>
</protein>
<evidence type="ECO:0000313" key="4">
    <source>
        <dbReference type="Proteomes" id="UP001318860"/>
    </source>
</evidence>
<organism evidence="3 4">
    <name type="scientific">Rehmannia glutinosa</name>
    <name type="common">Chinese foxglove</name>
    <dbReference type="NCBI Taxonomy" id="99300"/>
    <lineage>
        <taxon>Eukaryota</taxon>
        <taxon>Viridiplantae</taxon>
        <taxon>Streptophyta</taxon>
        <taxon>Embryophyta</taxon>
        <taxon>Tracheophyta</taxon>
        <taxon>Spermatophyta</taxon>
        <taxon>Magnoliopsida</taxon>
        <taxon>eudicotyledons</taxon>
        <taxon>Gunneridae</taxon>
        <taxon>Pentapetalae</taxon>
        <taxon>asterids</taxon>
        <taxon>lamiids</taxon>
        <taxon>Lamiales</taxon>
        <taxon>Orobanchaceae</taxon>
        <taxon>Rehmannieae</taxon>
        <taxon>Rehmannia</taxon>
    </lineage>
</organism>
<evidence type="ECO:0000313" key="3">
    <source>
        <dbReference type="EMBL" id="KAK6144651.1"/>
    </source>
</evidence>
<dbReference type="InterPro" id="IPR027417">
    <property type="entry name" value="P-loop_NTPase"/>
</dbReference>
<dbReference type="Gene3D" id="3.40.50.300">
    <property type="entry name" value="P-loop containing nucleotide triphosphate hydrolases"/>
    <property type="match status" value="1"/>
</dbReference>
<feature type="compositionally biased region" description="Acidic residues" evidence="1">
    <location>
        <begin position="55"/>
        <end position="65"/>
    </location>
</feature>
<feature type="domain" description="ATPase AAA-type core" evidence="2">
    <location>
        <begin position="153"/>
        <end position="189"/>
    </location>
</feature>
<dbReference type="PANTHER" id="PTHR48470:SF1">
    <property type="entry name" value="CELL DIVISION CONTROL PROTEIN 48 C ISOFORM 1"/>
    <property type="match status" value="1"/>
</dbReference>
<dbReference type="InterPro" id="IPR055278">
    <property type="entry name" value="CDC48c"/>
</dbReference>
<feature type="region of interest" description="Disordered" evidence="1">
    <location>
        <begin position="87"/>
        <end position="111"/>
    </location>
</feature>
<proteinExistence type="predicted"/>
<accession>A0ABR0WAJ5</accession>
<feature type="region of interest" description="Disordered" evidence="1">
    <location>
        <begin position="1"/>
        <end position="75"/>
    </location>
</feature>
<reference evidence="3 4" key="1">
    <citation type="journal article" date="2021" name="Comput. Struct. Biotechnol. J.">
        <title>De novo genome assembly of the potent medicinal plant Rehmannia glutinosa using nanopore technology.</title>
        <authorList>
            <person name="Ma L."/>
            <person name="Dong C."/>
            <person name="Song C."/>
            <person name="Wang X."/>
            <person name="Zheng X."/>
            <person name="Niu Y."/>
            <person name="Chen S."/>
            <person name="Feng W."/>
        </authorList>
    </citation>
    <scope>NUCLEOTIDE SEQUENCE [LARGE SCALE GENOMIC DNA]</scope>
    <source>
        <strain evidence="3">DH-2019</strain>
    </source>
</reference>
<comment type="caution">
    <text evidence="3">The sequence shown here is derived from an EMBL/GenBank/DDBJ whole genome shotgun (WGS) entry which is preliminary data.</text>
</comment>
<name>A0ABR0WAJ5_REHGL</name>
<keyword evidence="4" id="KW-1185">Reference proteome</keyword>
<dbReference type="SUPFAM" id="SSF52540">
    <property type="entry name" value="P-loop containing nucleoside triphosphate hydrolases"/>
    <property type="match status" value="1"/>
</dbReference>